<evidence type="ECO:0000313" key="3">
    <source>
        <dbReference type="Proteomes" id="UP001596432"/>
    </source>
</evidence>
<dbReference type="GeneID" id="78821733"/>
<evidence type="ECO:0000256" key="1">
    <source>
        <dbReference type="SAM" id="Phobius"/>
    </source>
</evidence>
<proteinExistence type="predicted"/>
<protein>
    <submittedName>
        <fullName evidence="2">Uncharacterized protein</fullName>
    </submittedName>
</protein>
<name>A0ABD5Y227_9EURY</name>
<evidence type="ECO:0000313" key="2">
    <source>
        <dbReference type="EMBL" id="MFC7141420.1"/>
    </source>
</evidence>
<feature type="transmembrane region" description="Helical" evidence="1">
    <location>
        <begin position="56"/>
        <end position="76"/>
    </location>
</feature>
<feature type="transmembrane region" description="Helical" evidence="1">
    <location>
        <begin position="20"/>
        <end position="44"/>
    </location>
</feature>
<keyword evidence="1" id="KW-0472">Membrane</keyword>
<dbReference type="RefSeq" id="WP_274322505.1">
    <property type="nucleotide sequence ID" value="NZ_CP118158.1"/>
</dbReference>
<dbReference type="AlphaFoldDB" id="A0ABD5Y227"/>
<keyword evidence="1" id="KW-1133">Transmembrane helix</keyword>
<comment type="caution">
    <text evidence="2">The sequence shown here is derived from an EMBL/GenBank/DDBJ whole genome shotgun (WGS) entry which is preliminary data.</text>
</comment>
<reference evidence="2 3" key="1">
    <citation type="journal article" date="2019" name="Int. J. Syst. Evol. Microbiol.">
        <title>The Global Catalogue of Microorganisms (GCM) 10K type strain sequencing project: providing services to taxonomists for standard genome sequencing and annotation.</title>
        <authorList>
            <consortium name="The Broad Institute Genomics Platform"/>
            <consortium name="The Broad Institute Genome Sequencing Center for Infectious Disease"/>
            <person name="Wu L."/>
            <person name="Ma J."/>
        </authorList>
    </citation>
    <scope>NUCLEOTIDE SEQUENCE [LARGE SCALE GENOMIC DNA]</scope>
    <source>
        <strain evidence="2 3">XZYJT29</strain>
    </source>
</reference>
<keyword evidence="3" id="KW-1185">Reference proteome</keyword>
<organism evidence="2 3">
    <name type="scientific">Halosimplex aquaticum</name>
    <dbReference type="NCBI Taxonomy" id="3026162"/>
    <lineage>
        <taxon>Archaea</taxon>
        <taxon>Methanobacteriati</taxon>
        <taxon>Methanobacteriota</taxon>
        <taxon>Stenosarchaea group</taxon>
        <taxon>Halobacteria</taxon>
        <taxon>Halobacteriales</taxon>
        <taxon>Haloarculaceae</taxon>
        <taxon>Halosimplex</taxon>
    </lineage>
</organism>
<dbReference type="EMBL" id="JBHTAS010000001">
    <property type="protein sequence ID" value="MFC7141420.1"/>
    <property type="molecule type" value="Genomic_DNA"/>
</dbReference>
<gene>
    <name evidence="2" type="ORF">ACFQMA_16470</name>
</gene>
<accession>A0ABD5Y227</accession>
<keyword evidence="1" id="KW-0812">Transmembrane</keyword>
<dbReference type="Proteomes" id="UP001596432">
    <property type="component" value="Unassembled WGS sequence"/>
</dbReference>
<sequence length="80" mass="8810">MLSNAVQSFRYAFRRELLALYAAVVVGQWIMDLSNVVLAVVPFLPRFVRRVLSWPIFLLGLALVVGGVVGVLHRVVSDAG</sequence>